<keyword evidence="3" id="KW-0378">Hydrolase</keyword>
<dbReference type="EMBL" id="JBIAHM010000015">
    <property type="protein sequence ID" value="MFE9603986.1"/>
    <property type="molecule type" value="Genomic_DNA"/>
</dbReference>
<dbReference type="PANTHER" id="PTHR21666:SF285">
    <property type="entry name" value="M23 FAMILY METALLOPEPTIDASE"/>
    <property type="match status" value="1"/>
</dbReference>
<dbReference type="InterPro" id="IPR050570">
    <property type="entry name" value="Cell_wall_metabolism_enzyme"/>
</dbReference>
<dbReference type="InterPro" id="IPR016047">
    <property type="entry name" value="M23ase_b-sheet_dom"/>
</dbReference>
<dbReference type="Pfam" id="PF01551">
    <property type="entry name" value="Peptidase_M23"/>
    <property type="match status" value="1"/>
</dbReference>
<dbReference type="EC" id="3.4.-.-" evidence="3"/>
<name>A0ABW6MCY7_9ACTN</name>
<reference evidence="3 4" key="1">
    <citation type="submission" date="2024-10" db="EMBL/GenBank/DDBJ databases">
        <title>The Natural Products Discovery Center: Release of the First 8490 Sequenced Strains for Exploring Actinobacteria Biosynthetic Diversity.</title>
        <authorList>
            <person name="Kalkreuter E."/>
            <person name="Kautsar S.A."/>
            <person name="Yang D."/>
            <person name="Bader C.D."/>
            <person name="Teijaro C.N."/>
            <person name="Fluegel L."/>
            <person name="Davis C.M."/>
            <person name="Simpson J.R."/>
            <person name="Lauterbach L."/>
            <person name="Steele A.D."/>
            <person name="Gui C."/>
            <person name="Meng S."/>
            <person name="Li G."/>
            <person name="Viehrig K."/>
            <person name="Ye F."/>
            <person name="Su P."/>
            <person name="Kiefer A.F."/>
            <person name="Nichols A."/>
            <person name="Cepeda A.J."/>
            <person name="Yan W."/>
            <person name="Fan B."/>
            <person name="Jiang Y."/>
            <person name="Adhikari A."/>
            <person name="Zheng C.-J."/>
            <person name="Schuster L."/>
            <person name="Cowan T.M."/>
            <person name="Smanski M.J."/>
            <person name="Chevrette M.G."/>
            <person name="De Carvalho L.P.S."/>
            <person name="Shen B."/>
        </authorList>
    </citation>
    <scope>NUCLEOTIDE SEQUENCE [LARGE SCALE GENOMIC DNA]</scope>
    <source>
        <strain evidence="3 4">NPDC006488</strain>
    </source>
</reference>
<dbReference type="CDD" id="cd12797">
    <property type="entry name" value="M23_peptidase"/>
    <property type="match status" value="1"/>
</dbReference>
<organism evidence="3 4">
    <name type="scientific">Streptomyces hokutonensis</name>
    <dbReference type="NCBI Taxonomy" id="1306990"/>
    <lineage>
        <taxon>Bacteria</taxon>
        <taxon>Bacillati</taxon>
        <taxon>Actinomycetota</taxon>
        <taxon>Actinomycetes</taxon>
        <taxon>Kitasatosporales</taxon>
        <taxon>Streptomycetaceae</taxon>
        <taxon>Streptomyces</taxon>
    </lineage>
</organism>
<gene>
    <name evidence="3" type="ORF">ACFYNQ_36160</name>
</gene>
<sequence length="391" mass="42403">MSEPPQSVEAHALRLFLTADPDDWPRLAPRVTEAVGADTLQRIVRATLARVGELDTVTDSPDGLIVSGSRGRVRAWAQAAPDGKLGALRIEGARYTPRRRRPHPPAPVIWAAYLLVVTLWNILTVWTAADRTAWLGDMATLAAFYVIVEGCGAPARQPRPLRRTVEAGAVAALASSWRLPDLPNGNSALRLVCGLALLSASLWLVAAARRHRWRAPLSRPLRFPLEGTWYVVQGGGRLLNHHAQVPEQRGALDLVALGPLGTRTRRGHDLTAYAAYGRPVRSPCDGRVISAADTVRDQRPGEISYQPPYGNHVFLDTGREIVKLAHLRPGSVTVARGDTVRAGQLLGEVGNSGNTTEPHLHLHAERDGLGLDLEFTGVPGRLHRGRTVRAA</sequence>
<feature type="transmembrane region" description="Helical" evidence="1">
    <location>
        <begin position="108"/>
        <end position="129"/>
    </location>
</feature>
<evidence type="ECO:0000256" key="1">
    <source>
        <dbReference type="SAM" id="Phobius"/>
    </source>
</evidence>
<protein>
    <submittedName>
        <fullName evidence="3">M23 family metallopeptidase</fullName>
        <ecNumber evidence="3">3.4.-.-</ecNumber>
    </submittedName>
</protein>
<accession>A0ABW6MCY7</accession>
<dbReference type="Proteomes" id="UP001601303">
    <property type="component" value="Unassembled WGS sequence"/>
</dbReference>
<comment type="caution">
    <text evidence="3">The sequence shown here is derived from an EMBL/GenBank/DDBJ whole genome shotgun (WGS) entry which is preliminary data.</text>
</comment>
<dbReference type="Gene3D" id="2.70.70.10">
    <property type="entry name" value="Glucose Permease (Domain IIA)"/>
    <property type="match status" value="1"/>
</dbReference>
<dbReference type="PANTHER" id="PTHR21666">
    <property type="entry name" value="PEPTIDASE-RELATED"/>
    <property type="match status" value="1"/>
</dbReference>
<evidence type="ECO:0000259" key="2">
    <source>
        <dbReference type="Pfam" id="PF01551"/>
    </source>
</evidence>
<dbReference type="RefSeq" id="WP_388112976.1">
    <property type="nucleotide sequence ID" value="NZ_JBIAHM010000015.1"/>
</dbReference>
<feature type="domain" description="M23ase beta-sheet core" evidence="2">
    <location>
        <begin position="273"/>
        <end position="368"/>
    </location>
</feature>
<feature type="transmembrane region" description="Helical" evidence="1">
    <location>
        <begin position="188"/>
        <end position="208"/>
    </location>
</feature>
<dbReference type="SUPFAM" id="SSF51261">
    <property type="entry name" value="Duplicated hybrid motif"/>
    <property type="match status" value="1"/>
</dbReference>
<keyword evidence="1" id="KW-0472">Membrane</keyword>
<keyword evidence="1" id="KW-1133">Transmembrane helix</keyword>
<evidence type="ECO:0000313" key="3">
    <source>
        <dbReference type="EMBL" id="MFE9603986.1"/>
    </source>
</evidence>
<keyword evidence="1" id="KW-0812">Transmembrane</keyword>
<proteinExistence type="predicted"/>
<dbReference type="GO" id="GO:0016787">
    <property type="term" value="F:hydrolase activity"/>
    <property type="evidence" value="ECO:0007669"/>
    <property type="project" value="UniProtKB-KW"/>
</dbReference>
<keyword evidence="4" id="KW-1185">Reference proteome</keyword>
<dbReference type="InterPro" id="IPR011055">
    <property type="entry name" value="Dup_hybrid_motif"/>
</dbReference>
<evidence type="ECO:0000313" key="4">
    <source>
        <dbReference type="Proteomes" id="UP001601303"/>
    </source>
</evidence>